<keyword evidence="5" id="KW-1185">Reference proteome</keyword>
<keyword evidence="2" id="KW-0442">Lipid degradation</keyword>
<dbReference type="PANTHER" id="PTHR10272">
    <property type="entry name" value="PLATELET-ACTIVATING FACTOR ACETYLHYDROLASE"/>
    <property type="match status" value="1"/>
</dbReference>
<evidence type="ECO:0000256" key="3">
    <source>
        <dbReference type="ARBA" id="ARBA00023098"/>
    </source>
</evidence>
<dbReference type="GO" id="GO:0003847">
    <property type="term" value="F:1-alkyl-2-acetylglycerophosphocholine esterase activity"/>
    <property type="evidence" value="ECO:0007669"/>
    <property type="project" value="TreeGrafter"/>
</dbReference>
<dbReference type="GO" id="GO:0016042">
    <property type="term" value="P:lipid catabolic process"/>
    <property type="evidence" value="ECO:0007669"/>
    <property type="project" value="UniProtKB-KW"/>
</dbReference>
<dbReference type="Proteomes" id="UP000584824">
    <property type="component" value="Unassembled WGS sequence"/>
</dbReference>
<keyword evidence="3" id="KW-0443">Lipid metabolism</keyword>
<proteinExistence type="predicted"/>
<name>A0A7W6K5X3_9HYPH</name>
<keyword evidence="1 4" id="KW-0378">Hydrolase</keyword>
<protein>
    <submittedName>
        <fullName evidence="4">Putative dienelactone hydrolase</fullName>
    </submittedName>
</protein>
<reference evidence="4 5" key="1">
    <citation type="submission" date="2020-08" db="EMBL/GenBank/DDBJ databases">
        <title>Genomic Encyclopedia of Type Strains, Phase IV (KMG-IV): sequencing the most valuable type-strain genomes for metagenomic binning, comparative biology and taxonomic classification.</title>
        <authorList>
            <person name="Goeker M."/>
        </authorList>
    </citation>
    <scope>NUCLEOTIDE SEQUENCE [LARGE SCALE GENOMIC DNA]</scope>
    <source>
        <strain evidence="4 5">DSM 26385</strain>
    </source>
</reference>
<dbReference type="RefSeq" id="WP_183795603.1">
    <property type="nucleotide sequence ID" value="NZ_JACIDU010000031.1"/>
</dbReference>
<dbReference type="SUPFAM" id="SSF53474">
    <property type="entry name" value="alpha/beta-Hydrolases"/>
    <property type="match status" value="1"/>
</dbReference>
<organism evidence="4 5">
    <name type="scientific">Allorhizobium borbori</name>
    <dbReference type="NCBI Taxonomy" id="485907"/>
    <lineage>
        <taxon>Bacteria</taxon>
        <taxon>Pseudomonadati</taxon>
        <taxon>Pseudomonadota</taxon>
        <taxon>Alphaproteobacteria</taxon>
        <taxon>Hyphomicrobiales</taxon>
        <taxon>Rhizobiaceae</taxon>
        <taxon>Rhizobium/Agrobacterium group</taxon>
        <taxon>Allorhizobium</taxon>
    </lineage>
</organism>
<sequence>MNNLINLAKYIPTPEATLTVAYTPIRLSMPGRQPLELRLTAPAMGSNLPIQLLSHGYGPSNYIPSKDGYAPLVQFWAERGFVVIQPTHASSRVGGLLSNSSGAPFFWRERVEEMRAILDQLPEIERQAPAVAGRMDHARIGAVGHSFGGHTVGLLLGAQVDGEDFSDPRISAGVLLTTPGRGGKDMTPESAARFPFFDVDFSTLSKRSLVVCGDMDNPHFTTRGPEWHADAFHDAPGVVAMLMMHGVGHGLGGIAALDAKETETEAPDVLEATRRLTLAWLQSALGADEGAWPRACLALESEAALLATVTEKQPLPPGRSARLKPKGL</sequence>
<accession>A0A7W6K5X3</accession>
<dbReference type="InterPro" id="IPR029058">
    <property type="entry name" value="AB_hydrolase_fold"/>
</dbReference>
<comment type="caution">
    <text evidence="4">The sequence shown here is derived from an EMBL/GenBank/DDBJ whole genome shotgun (WGS) entry which is preliminary data.</text>
</comment>
<dbReference type="AlphaFoldDB" id="A0A7W6K5X3"/>
<dbReference type="Gene3D" id="3.40.50.1820">
    <property type="entry name" value="alpha/beta hydrolase"/>
    <property type="match status" value="1"/>
</dbReference>
<evidence type="ECO:0000256" key="2">
    <source>
        <dbReference type="ARBA" id="ARBA00022963"/>
    </source>
</evidence>
<dbReference type="EMBL" id="JACIDU010000031">
    <property type="protein sequence ID" value="MBB4105794.1"/>
    <property type="molecule type" value="Genomic_DNA"/>
</dbReference>
<evidence type="ECO:0000313" key="4">
    <source>
        <dbReference type="EMBL" id="MBB4105794.1"/>
    </source>
</evidence>
<evidence type="ECO:0000313" key="5">
    <source>
        <dbReference type="Proteomes" id="UP000584824"/>
    </source>
</evidence>
<gene>
    <name evidence="4" type="ORF">GGQ66_004382</name>
</gene>
<evidence type="ECO:0000256" key="1">
    <source>
        <dbReference type="ARBA" id="ARBA00022801"/>
    </source>
</evidence>
<dbReference type="PANTHER" id="PTHR10272:SF0">
    <property type="entry name" value="PLATELET-ACTIVATING FACTOR ACETYLHYDROLASE"/>
    <property type="match status" value="1"/>
</dbReference>